<comment type="caution">
    <text evidence="1">The sequence shown here is derived from an EMBL/GenBank/DDBJ whole genome shotgun (WGS) entry which is preliminary data.</text>
</comment>
<name>A0ABU7ZUI1_9ACTN</name>
<proteinExistence type="predicted"/>
<protein>
    <submittedName>
        <fullName evidence="1">Uncharacterized protein</fullName>
    </submittedName>
</protein>
<keyword evidence="2" id="KW-1185">Reference proteome</keyword>
<accession>A0ABU7ZUI1</accession>
<sequence length="77" mass="8324">MGIQASYERRGGRSPQQISLLGRAWMHAEVPVALFDQAVGRLRRNRVLLPGLSVPARQVSGVRTNAEAAVRNCGRGG</sequence>
<evidence type="ECO:0000313" key="2">
    <source>
        <dbReference type="Proteomes" id="UP001382181"/>
    </source>
</evidence>
<dbReference type="EMBL" id="JARUMK010000001">
    <property type="protein sequence ID" value="MEH0557787.1"/>
    <property type="molecule type" value="Genomic_DNA"/>
</dbReference>
<evidence type="ECO:0000313" key="1">
    <source>
        <dbReference type="EMBL" id="MEH0557787.1"/>
    </source>
</evidence>
<gene>
    <name evidence="1" type="ORF">QBA37_00670</name>
</gene>
<reference evidence="1 2" key="1">
    <citation type="submission" date="2023-04" db="EMBL/GenBank/DDBJ databases">
        <title>Genomic diversity of scab-causing Streptomyces spp. in the province of Quebec, Canada.</title>
        <authorList>
            <person name="Biessy A."/>
            <person name="Cadieux M."/>
            <person name="Ciotola M."/>
            <person name="Filion M."/>
        </authorList>
    </citation>
    <scope>NUCLEOTIDE SEQUENCE [LARGE SCALE GENOMIC DNA]</scope>
    <source>
        <strain evidence="1 2">B21-103</strain>
    </source>
</reference>
<organism evidence="1 2">
    <name type="scientific">Streptomyces silvae</name>
    <dbReference type="NCBI Taxonomy" id="2803812"/>
    <lineage>
        <taxon>Bacteria</taxon>
        <taxon>Bacillati</taxon>
        <taxon>Actinomycetota</taxon>
        <taxon>Actinomycetes</taxon>
        <taxon>Kitasatosporales</taxon>
        <taxon>Streptomycetaceae</taxon>
        <taxon>Streptomyces</taxon>
    </lineage>
</organism>
<dbReference type="RefSeq" id="WP_319222175.1">
    <property type="nucleotide sequence ID" value="NZ_JARUMK010000001.1"/>
</dbReference>
<dbReference type="Proteomes" id="UP001382181">
    <property type="component" value="Unassembled WGS sequence"/>
</dbReference>